<accession>A0A510IEI8</accession>
<dbReference type="EMBL" id="AP019799">
    <property type="protein sequence ID" value="BBL92214.1"/>
    <property type="molecule type" value="Genomic_DNA"/>
</dbReference>
<gene>
    <name evidence="1" type="ORF">VroAM7_48670</name>
</gene>
<evidence type="ECO:0000313" key="1">
    <source>
        <dbReference type="EMBL" id="BBL92214.1"/>
    </source>
</evidence>
<protein>
    <recommendedName>
        <fullName evidence="3">Competence protein</fullName>
    </recommendedName>
</protein>
<name>A0A510IEI8_9VIBR</name>
<dbReference type="Pfam" id="PF11033">
    <property type="entry name" value="ComJ"/>
    <property type="match status" value="1"/>
</dbReference>
<dbReference type="InterPro" id="IPR038691">
    <property type="entry name" value="ComJ_sf"/>
</dbReference>
<organism evidence="1 2">
    <name type="scientific">Vibrio rotiferianus</name>
    <dbReference type="NCBI Taxonomy" id="190895"/>
    <lineage>
        <taxon>Bacteria</taxon>
        <taxon>Pseudomonadati</taxon>
        <taxon>Pseudomonadota</taxon>
        <taxon>Gammaproteobacteria</taxon>
        <taxon>Vibrionales</taxon>
        <taxon>Vibrionaceae</taxon>
        <taxon>Vibrio</taxon>
    </lineage>
</organism>
<evidence type="ECO:0000313" key="2">
    <source>
        <dbReference type="Proteomes" id="UP000315115"/>
    </source>
</evidence>
<dbReference type="RefSeq" id="WP_143694193.1">
    <property type="nucleotide sequence ID" value="NZ_AP019799.1"/>
</dbReference>
<evidence type="ECO:0008006" key="3">
    <source>
        <dbReference type="Google" id="ProtNLM"/>
    </source>
</evidence>
<dbReference type="AlphaFoldDB" id="A0A510IEI8"/>
<reference evidence="2" key="1">
    <citation type="submission" date="2019-07" db="EMBL/GenBank/DDBJ databases">
        <title>Complete Genome Sequences of Vibrion rotiferianus strain AM7.</title>
        <authorList>
            <person name="Miyazaki K."/>
            <person name="Wiseschart A."/>
            <person name="Pootanakit K."/>
            <person name="Ishimori K."/>
            <person name="Kitahara K."/>
        </authorList>
    </citation>
    <scope>NUCLEOTIDE SEQUENCE [LARGE SCALE GENOMIC DNA]</scope>
    <source>
        <strain evidence="2">AM7</strain>
    </source>
</reference>
<dbReference type="Proteomes" id="UP000315115">
    <property type="component" value="Chromosome 2"/>
</dbReference>
<proteinExistence type="predicted"/>
<dbReference type="InterPro" id="IPR020354">
    <property type="entry name" value="Competence_nuclease_inhibitor"/>
</dbReference>
<dbReference type="Gene3D" id="2.60.34.30">
    <property type="entry name" value="Competence, DNA-entry nuclease inhibitor, ComJ"/>
    <property type="match status" value="1"/>
</dbReference>
<sequence length="161" mass="18597">MMSKDIVDLLISHGQIRLENRNFDESYCQWGDGNLKQGCIIHDGFVVFDPIIDDSFGANVEFKILNGEDFDVDPLSQRCIAVPFQFDSRMELKISSAFEQYKLSIDLENGLYQLYFEIIEGKEVYYRFTIDNKINQKPVCKYIINDDFGGCAGRIVEFGYL</sequence>